<feature type="chain" id="PRO_5004109748" description="AB hydrolase-1 domain-containing protein" evidence="1">
    <location>
        <begin position="22"/>
        <end position="259"/>
    </location>
</feature>
<keyword evidence="4" id="KW-1185">Reference proteome</keyword>
<evidence type="ECO:0000313" key="4">
    <source>
        <dbReference type="Proteomes" id="UP000016933"/>
    </source>
</evidence>
<feature type="signal peptide" evidence="1">
    <location>
        <begin position="1"/>
        <end position="21"/>
    </location>
</feature>
<dbReference type="PANTHER" id="PTHR37017:SF11">
    <property type="entry name" value="ESTERASE_LIPASE_THIOESTERASE DOMAIN-CONTAINING PROTEIN"/>
    <property type="match status" value="1"/>
</dbReference>
<proteinExistence type="predicted"/>
<dbReference type="InterPro" id="IPR052897">
    <property type="entry name" value="Sec-Metab_Biosynth_Hydrolase"/>
</dbReference>
<dbReference type="EMBL" id="KB446543">
    <property type="protein sequence ID" value="EME40511.1"/>
    <property type="molecule type" value="Genomic_DNA"/>
</dbReference>
<sequence length="259" mass="28669">MSSMKPTLLLLHGAFTTPAAWDFLNPYLEKAGYPTERATYLSTNPPDPLEATVSRDTQHVRSKFLCPLVEHEGKDVVLVVHSYGGVVGAGAAYGFSKTDRVAQKLAGGVIGLIYVAGNIVPEGQSEFDTVGRAWPSWLMIDKPREGLSHIDPLVSTLCQDCPKGMDCEVERAATPQAYLCFTTAVGPPAWAEKGYKDRLAYIHTRDDLVNPPFAQDMWVEGSGVHWQTADMNTSHAPYYSQPEQLAEWIFKFSEDFREL</sequence>
<evidence type="ECO:0000313" key="3">
    <source>
        <dbReference type="EMBL" id="EME40511.1"/>
    </source>
</evidence>
<dbReference type="HOGENOM" id="CLU_046066_1_3_1"/>
<dbReference type="Proteomes" id="UP000016933">
    <property type="component" value="Unassembled WGS sequence"/>
</dbReference>
<accession>N1PGQ4</accession>
<evidence type="ECO:0000256" key="1">
    <source>
        <dbReference type="SAM" id="SignalP"/>
    </source>
</evidence>
<reference evidence="3 4" key="2">
    <citation type="journal article" date="2012" name="PLoS Pathog.">
        <title>Diverse lifestyles and strategies of plant pathogenesis encoded in the genomes of eighteen Dothideomycetes fungi.</title>
        <authorList>
            <person name="Ohm R.A."/>
            <person name="Feau N."/>
            <person name="Henrissat B."/>
            <person name="Schoch C.L."/>
            <person name="Horwitz B.A."/>
            <person name="Barry K.W."/>
            <person name="Condon B.J."/>
            <person name="Copeland A.C."/>
            <person name="Dhillon B."/>
            <person name="Glaser F."/>
            <person name="Hesse C.N."/>
            <person name="Kosti I."/>
            <person name="LaButti K."/>
            <person name="Lindquist E.A."/>
            <person name="Lucas S."/>
            <person name="Salamov A.A."/>
            <person name="Bradshaw R.E."/>
            <person name="Ciuffetti L."/>
            <person name="Hamelin R.C."/>
            <person name="Kema G.H.J."/>
            <person name="Lawrence C."/>
            <person name="Scott J.A."/>
            <person name="Spatafora J.W."/>
            <person name="Turgeon B.G."/>
            <person name="de Wit P.J.G.M."/>
            <person name="Zhong S."/>
            <person name="Goodwin S.B."/>
            <person name="Grigoriev I.V."/>
        </authorList>
    </citation>
    <scope>NUCLEOTIDE SEQUENCE [LARGE SCALE GENOMIC DNA]</scope>
    <source>
        <strain evidence="4">NZE10 / CBS 128990</strain>
    </source>
</reference>
<dbReference type="PANTHER" id="PTHR37017">
    <property type="entry name" value="AB HYDROLASE-1 DOMAIN-CONTAINING PROTEIN-RELATED"/>
    <property type="match status" value="1"/>
</dbReference>
<reference evidence="4" key="1">
    <citation type="journal article" date="2012" name="PLoS Genet.">
        <title>The genomes of the fungal plant pathogens Cladosporium fulvum and Dothistroma septosporum reveal adaptation to different hosts and lifestyles but also signatures of common ancestry.</title>
        <authorList>
            <person name="de Wit P.J.G.M."/>
            <person name="van der Burgt A."/>
            <person name="Oekmen B."/>
            <person name="Stergiopoulos I."/>
            <person name="Abd-Elsalam K.A."/>
            <person name="Aerts A.L."/>
            <person name="Bahkali A.H."/>
            <person name="Beenen H.G."/>
            <person name="Chettri P."/>
            <person name="Cox M.P."/>
            <person name="Datema E."/>
            <person name="de Vries R.P."/>
            <person name="Dhillon B."/>
            <person name="Ganley A.R."/>
            <person name="Griffiths S.A."/>
            <person name="Guo Y."/>
            <person name="Hamelin R.C."/>
            <person name="Henrissat B."/>
            <person name="Kabir M.S."/>
            <person name="Jashni M.K."/>
            <person name="Kema G."/>
            <person name="Klaubauf S."/>
            <person name="Lapidus A."/>
            <person name="Levasseur A."/>
            <person name="Lindquist E."/>
            <person name="Mehrabi R."/>
            <person name="Ohm R.A."/>
            <person name="Owen T.J."/>
            <person name="Salamov A."/>
            <person name="Schwelm A."/>
            <person name="Schijlen E."/>
            <person name="Sun H."/>
            <person name="van den Burg H.A."/>
            <person name="van Ham R.C.H.J."/>
            <person name="Zhang S."/>
            <person name="Goodwin S.B."/>
            <person name="Grigoriev I.V."/>
            <person name="Collemare J."/>
            <person name="Bradshaw R.E."/>
        </authorList>
    </citation>
    <scope>NUCLEOTIDE SEQUENCE [LARGE SCALE GENOMIC DNA]</scope>
    <source>
        <strain evidence="4">NZE10 / CBS 128990</strain>
    </source>
</reference>
<organism evidence="3 4">
    <name type="scientific">Dothistroma septosporum (strain NZE10 / CBS 128990)</name>
    <name type="common">Red band needle blight fungus</name>
    <name type="synonym">Mycosphaerella pini</name>
    <dbReference type="NCBI Taxonomy" id="675120"/>
    <lineage>
        <taxon>Eukaryota</taxon>
        <taxon>Fungi</taxon>
        <taxon>Dikarya</taxon>
        <taxon>Ascomycota</taxon>
        <taxon>Pezizomycotina</taxon>
        <taxon>Dothideomycetes</taxon>
        <taxon>Dothideomycetidae</taxon>
        <taxon>Mycosphaerellales</taxon>
        <taxon>Mycosphaerellaceae</taxon>
        <taxon>Dothistroma</taxon>
    </lineage>
</organism>
<dbReference type="InterPro" id="IPR000073">
    <property type="entry name" value="AB_hydrolase_1"/>
</dbReference>
<dbReference type="InterPro" id="IPR029058">
    <property type="entry name" value="AB_hydrolase_fold"/>
</dbReference>
<keyword evidence="1" id="KW-0732">Signal</keyword>
<dbReference type="STRING" id="675120.N1PGQ4"/>
<gene>
    <name evidence="3" type="ORF">DOTSEDRAFT_157259</name>
</gene>
<dbReference type="OMA" id="RTLDDCC"/>
<evidence type="ECO:0000259" key="2">
    <source>
        <dbReference type="Pfam" id="PF12697"/>
    </source>
</evidence>
<dbReference type="Pfam" id="PF12697">
    <property type="entry name" value="Abhydrolase_6"/>
    <property type="match status" value="1"/>
</dbReference>
<protein>
    <recommendedName>
        <fullName evidence="2">AB hydrolase-1 domain-containing protein</fullName>
    </recommendedName>
</protein>
<name>N1PGQ4_DOTSN</name>
<dbReference type="OrthoDB" id="408373at2759"/>
<dbReference type="Gene3D" id="3.40.50.1820">
    <property type="entry name" value="alpha/beta hydrolase"/>
    <property type="match status" value="1"/>
</dbReference>
<dbReference type="eggNOG" id="ENOG502SN9A">
    <property type="taxonomic scope" value="Eukaryota"/>
</dbReference>
<dbReference type="AlphaFoldDB" id="N1PGQ4"/>
<feature type="domain" description="AB hydrolase-1" evidence="2">
    <location>
        <begin position="8"/>
        <end position="247"/>
    </location>
</feature>
<dbReference type="SUPFAM" id="SSF53474">
    <property type="entry name" value="alpha/beta-Hydrolases"/>
    <property type="match status" value="1"/>
</dbReference>